<comment type="caution">
    <text evidence="3">The sequence shown here is derived from an EMBL/GenBank/DDBJ whole genome shotgun (WGS) entry which is preliminary data.</text>
</comment>
<dbReference type="Pfam" id="PF01613">
    <property type="entry name" value="Flavin_Reduct"/>
    <property type="match status" value="1"/>
</dbReference>
<dbReference type="PANTHER" id="PTHR43241:SF1">
    <property type="entry name" value="FLAVIN REDUCTASE LIKE DOMAIN-CONTAINING PROTEIN"/>
    <property type="match status" value="1"/>
</dbReference>
<dbReference type="InterPro" id="IPR002563">
    <property type="entry name" value="Flavin_Rdtase-like_dom"/>
</dbReference>
<dbReference type="OrthoDB" id="2145000at2759"/>
<accession>A0A812W167</accession>
<keyword evidence="4" id="KW-1185">Reference proteome</keyword>
<proteinExistence type="predicted"/>
<evidence type="ECO:0000259" key="2">
    <source>
        <dbReference type="SMART" id="SM00903"/>
    </source>
</evidence>
<name>A0A812W167_9DINO</name>
<dbReference type="SMART" id="SM00903">
    <property type="entry name" value="Flavin_Reduct"/>
    <property type="match status" value="1"/>
</dbReference>
<gene>
    <name evidence="3" type="ORF">SNEC2469_LOCUS19032</name>
</gene>
<evidence type="ECO:0000313" key="4">
    <source>
        <dbReference type="Proteomes" id="UP000601435"/>
    </source>
</evidence>
<feature type="region of interest" description="Disordered" evidence="1">
    <location>
        <begin position="44"/>
        <end position="69"/>
    </location>
</feature>
<dbReference type="SUPFAM" id="SSF50475">
    <property type="entry name" value="FMN-binding split barrel"/>
    <property type="match status" value="1"/>
</dbReference>
<protein>
    <recommendedName>
        <fullName evidence="2">Flavin reductase like domain-containing protein</fullName>
    </recommendedName>
</protein>
<dbReference type="EMBL" id="CAJNJA010032363">
    <property type="protein sequence ID" value="CAE7666411.1"/>
    <property type="molecule type" value="Genomic_DNA"/>
</dbReference>
<reference evidence="3" key="1">
    <citation type="submission" date="2021-02" db="EMBL/GenBank/DDBJ databases">
        <authorList>
            <person name="Dougan E. K."/>
            <person name="Rhodes N."/>
            <person name="Thang M."/>
            <person name="Chan C."/>
        </authorList>
    </citation>
    <scope>NUCLEOTIDE SEQUENCE</scope>
</reference>
<dbReference type="AlphaFoldDB" id="A0A812W167"/>
<dbReference type="GO" id="GO:0010181">
    <property type="term" value="F:FMN binding"/>
    <property type="evidence" value="ECO:0007669"/>
    <property type="project" value="InterPro"/>
</dbReference>
<evidence type="ECO:0000256" key="1">
    <source>
        <dbReference type="SAM" id="MobiDB-lite"/>
    </source>
</evidence>
<dbReference type="InterPro" id="IPR012349">
    <property type="entry name" value="Split_barrel_FMN-bd"/>
</dbReference>
<feature type="domain" description="Flavin reductase like" evidence="2">
    <location>
        <begin position="87"/>
        <end position="250"/>
    </location>
</feature>
<organism evidence="3 4">
    <name type="scientific">Symbiodinium necroappetens</name>
    <dbReference type="NCBI Taxonomy" id="1628268"/>
    <lineage>
        <taxon>Eukaryota</taxon>
        <taxon>Sar</taxon>
        <taxon>Alveolata</taxon>
        <taxon>Dinophyceae</taxon>
        <taxon>Suessiales</taxon>
        <taxon>Symbiodiniaceae</taxon>
        <taxon>Symbiodinium</taxon>
    </lineage>
</organism>
<sequence>MGVCTEDIAVCEQVLKAALADEALLMKDGFRATRVLMSQLVDKLRQGGKPERKPKSGRTSLPSGVSEDDKERTSYSVCEVKPAQFSRLVYTNPVCLLSSCQGSERNLMTVSWLTAVDNNGHLVLSLNKRRHSAGSIMSSRAFVLNVPTAQLAQTVLEIGGCSGGTTDKIERFSAPLGGFCLPGWKPLGAWPPSDEDSEAGKLVFAISGCVAHLVVHVLVDLDEISSHHLLVCKVIRAFVRSTYWDGKIFSPRLDMDTQTPPYMSFFGSQTLGYVVPGCCGQGGE</sequence>
<feature type="compositionally biased region" description="Basic and acidic residues" evidence="1">
    <location>
        <begin position="44"/>
        <end position="54"/>
    </location>
</feature>
<dbReference type="Gene3D" id="2.30.110.10">
    <property type="entry name" value="Electron Transport, Fmn-binding Protein, Chain A"/>
    <property type="match status" value="1"/>
</dbReference>
<dbReference type="InterPro" id="IPR053310">
    <property type="entry name" value="Flavoredoxin-like"/>
</dbReference>
<evidence type="ECO:0000313" key="3">
    <source>
        <dbReference type="EMBL" id="CAE7666411.1"/>
    </source>
</evidence>
<dbReference type="Proteomes" id="UP000601435">
    <property type="component" value="Unassembled WGS sequence"/>
</dbReference>
<dbReference type="PANTHER" id="PTHR43241">
    <property type="entry name" value="FLAVIN REDUCTASE DOMAIN PROTEIN"/>
    <property type="match status" value="1"/>
</dbReference>